<evidence type="ECO:0000256" key="1">
    <source>
        <dbReference type="SAM" id="MobiDB-lite"/>
    </source>
</evidence>
<comment type="caution">
    <text evidence="3">The sequence shown here is derived from an EMBL/GenBank/DDBJ whole genome shotgun (WGS) entry which is preliminary data.</text>
</comment>
<dbReference type="EMBL" id="VXIS01000446">
    <property type="protein sequence ID" value="KAA8893423.1"/>
    <property type="molecule type" value="Genomic_DNA"/>
</dbReference>
<organism evidence="3 4">
    <name type="scientific">Sphaerosporella brunnea</name>
    <dbReference type="NCBI Taxonomy" id="1250544"/>
    <lineage>
        <taxon>Eukaryota</taxon>
        <taxon>Fungi</taxon>
        <taxon>Dikarya</taxon>
        <taxon>Ascomycota</taxon>
        <taxon>Pezizomycotina</taxon>
        <taxon>Pezizomycetes</taxon>
        <taxon>Pezizales</taxon>
        <taxon>Pyronemataceae</taxon>
        <taxon>Sphaerosporella</taxon>
    </lineage>
</organism>
<keyword evidence="4" id="KW-1185">Reference proteome</keyword>
<evidence type="ECO:0000313" key="2">
    <source>
        <dbReference type="EMBL" id="KAA8893422.1"/>
    </source>
</evidence>
<reference evidence="3 4" key="1">
    <citation type="submission" date="2019-09" db="EMBL/GenBank/DDBJ databases">
        <title>Draft genome of the ectomycorrhizal ascomycete Sphaerosporella brunnea.</title>
        <authorList>
            <consortium name="DOE Joint Genome Institute"/>
            <person name="Benucci G.M."/>
            <person name="Marozzi G."/>
            <person name="Antonielli L."/>
            <person name="Sanchez S."/>
            <person name="Marco P."/>
            <person name="Wang X."/>
            <person name="Falini L.B."/>
            <person name="Barry K."/>
            <person name="Haridas S."/>
            <person name="Lipzen A."/>
            <person name="Labutti K."/>
            <person name="Grigoriev I.V."/>
            <person name="Murat C."/>
            <person name="Martin F."/>
            <person name="Albertini E."/>
            <person name="Donnini D."/>
            <person name="Bonito G."/>
        </authorList>
    </citation>
    <scope>NUCLEOTIDE SEQUENCE [LARGE SCALE GENOMIC DNA]</scope>
    <source>
        <strain evidence="3 4">Sb_GMNB300</strain>
    </source>
</reference>
<sequence length="152" mass="15563">MAATTAAGCMGLGCAVVPRDLAEEVAVVIVVCLVVRIQALVGPDFCFCLSAAGWRQMGEGIGQTSSVFLLRYHAVDAAVAARGGGAGGYAEGFASPFGGKSGTQAEIAHQRNVNGTGSQSDERNRRNTSARKGKASFWMAGGRKLGIGGELL</sequence>
<proteinExistence type="predicted"/>
<accession>A0A5J5EDU6</accession>
<dbReference type="AlphaFoldDB" id="A0A5J5EDU6"/>
<name>A0A5J5EDU6_9PEZI</name>
<protein>
    <submittedName>
        <fullName evidence="3">Uncharacterized protein</fullName>
    </submittedName>
</protein>
<gene>
    <name evidence="2" type="ORF">FN846DRAFT_979009</name>
    <name evidence="3" type="ORF">FN846DRAFT_979015</name>
</gene>
<feature type="region of interest" description="Disordered" evidence="1">
    <location>
        <begin position="110"/>
        <end position="133"/>
    </location>
</feature>
<dbReference type="EMBL" id="VXIS01000446">
    <property type="protein sequence ID" value="KAA8893422.1"/>
    <property type="molecule type" value="Genomic_DNA"/>
</dbReference>
<dbReference type="InParanoid" id="A0A5J5EDU6"/>
<dbReference type="Proteomes" id="UP000326924">
    <property type="component" value="Unassembled WGS sequence"/>
</dbReference>
<evidence type="ECO:0000313" key="4">
    <source>
        <dbReference type="Proteomes" id="UP000326924"/>
    </source>
</evidence>
<evidence type="ECO:0000313" key="3">
    <source>
        <dbReference type="EMBL" id="KAA8893423.1"/>
    </source>
</evidence>